<accession>A0A481ZAY9</accession>
<sequence>MWLGNKYKFSRYTISSFGRIYNIVTNDYLKGNITSRGYHNFGLISDENKYINRGSHTLIGAAFCGLELIYGDEIMTITMDHINKDKLDNRLCCNLRPVTREEQAHNRNYKHNKRGKTVLAIGKYGEIVREYVSIVLTARDFGVYKTSILNWIKNGKEIKGVTLRYLDEKDLPGQVWKSTADLYPHIQPPIEVSDCGYIRRENGTITEGTNNVDYMMIALIDIRIGKHVCFFVHILVWTVFNDKLVPQGFEISHLKCKGSDNRLCNLFLDTHSGNIMTTINKGLNKNCIKIRRYHHDDTYQDYVSIAEATRNNESATSKSISEASSGKRKTAGRCKCGELFTWSRISEPRTTSMNVTLNNPLISRSKPETLTIVKKIPQKIKKIKRLPKYRISIRKHFHDGSYKDYDSVSKASSDNKGLTTTMIYRASNGERKTTGVCKCGKRLVWTRIGIADLNLENTEKNSPTCVKVRKHFHDGTYEDYESVAQASLANEGMTTGMIYQASSRQTSAGICKCGRRFKWKRINDSNIDKESTSVSDINKVTNNENKRERYGRIRVRKHYHNDTHEDFNSLKDAALTGTKLSSSAISRVINGKQKTAGICKCGKRLAWSKL</sequence>
<proteinExistence type="predicted"/>
<reference evidence="1" key="1">
    <citation type="journal article" date="2019" name="MBio">
        <title>Virus Genomes from Deep Sea Sediments Expand the Ocean Megavirome and Support Independent Origins of Viral Gigantism.</title>
        <authorList>
            <person name="Backstrom D."/>
            <person name="Yutin N."/>
            <person name="Jorgensen S.L."/>
            <person name="Dharamshi J."/>
            <person name="Homa F."/>
            <person name="Zaremba-Niedwiedzka K."/>
            <person name="Spang A."/>
            <person name="Wolf Y.I."/>
            <person name="Koonin E.V."/>
            <person name="Ettema T.J."/>
        </authorList>
    </citation>
    <scope>NUCLEOTIDE SEQUENCE</scope>
</reference>
<keyword evidence="1" id="KW-0255">Endonuclease</keyword>
<gene>
    <name evidence="1" type="ORF">LCPAC401_02530</name>
</gene>
<protein>
    <submittedName>
        <fullName evidence="1">HNH endonuclease</fullName>
    </submittedName>
</protein>
<dbReference type="Gene3D" id="3.90.75.20">
    <property type="match status" value="2"/>
</dbReference>
<dbReference type="InterPro" id="IPR044925">
    <property type="entry name" value="His-Me_finger_sf"/>
</dbReference>
<dbReference type="SUPFAM" id="SSF54060">
    <property type="entry name" value="His-Me finger endonucleases"/>
    <property type="match status" value="2"/>
</dbReference>
<dbReference type="EMBL" id="MK500579">
    <property type="protein sequence ID" value="QBK92615.1"/>
    <property type="molecule type" value="Genomic_DNA"/>
</dbReference>
<keyword evidence="1" id="KW-0540">Nuclease</keyword>
<evidence type="ECO:0000313" key="1">
    <source>
        <dbReference type="EMBL" id="QBK92615.1"/>
    </source>
</evidence>
<keyword evidence="1" id="KW-0378">Hydrolase</keyword>
<dbReference type="GO" id="GO:0004519">
    <property type="term" value="F:endonuclease activity"/>
    <property type="evidence" value="ECO:0007669"/>
    <property type="project" value="UniProtKB-KW"/>
</dbReference>
<name>A0A481ZAY9_9VIRU</name>
<organism evidence="1">
    <name type="scientific">Pithovirus LCPAC401</name>
    <dbReference type="NCBI Taxonomy" id="2506595"/>
    <lineage>
        <taxon>Viruses</taxon>
        <taxon>Pithoviruses</taxon>
    </lineage>
</organism>